<name>A0A9J6BF46_POLVA</name>
<reference evidence="2" key="1">
    <citation type="submission" date="2021-03" db="EMBL/GenBank/DDBJ databases">
        <title>Chromosome level genome of the anhydrobiotic midge Polypedilum vanderplanki.</title>
        <authorList>
            <person name="Yoshida Y."/>
            <person name="Kikawada T."/>
            <person name="Gusev O."/>
        </authorList>
    </citation>
    <scope>NUCLEOTIDE SEQUENCE</scope>
    <source>
        <strain evidence="2">NIAS01</strain>
        <tissue evidence="2">Whole body or cell culture</tissue>
    </source>
</reference>
<dbReference type="Gene3D" id="2.60.200.20">
    <property type="match status" value="1"/>
</dbReference>
<dbReference type="PANTHER" id="PTHR23308">
    <property type="entry name" value="NUCLEAR INHIBITOR OF PROTEIN PHOSPHATASE-1"/>
    <property type="match status" value="1"/>
</dbReference>
<dbReference type="SUPFAM" id="SSF49879">
    <property type="entry name" value="SMAD/FHA domain"/>
    <property type="match status" value="1"/>
</dbReference>
<dbReference type="InterPro" id="IPR008984">
    <property type="entry name" value="SMAD_FHA_dom_sf"/>
</dbReference>
<protein>
    <recommendedName>
        <fullName evidence="1">FHA domain-containing protein</fullName>
    </recommendedName>
</protein>
<dbReference type="InterPro" id="IPR000253">
    <property type="entry name" value="FHA_dom"/>
</dbReference>
<proteinExistence type="predicted"/>
<dbReference type="PROSITE" id="PS50006">
    <property type="entry name" value="FHA_DOMAIN"/>
    <property type="match status" value="1"/>
</dbReference>
<dbReference type="Pfam" id="PF00498">
    <property type="entry name" value="FHA"/>
    <property type="match status" value="1"/>
</dbReference>
<evidence type="ECO:0000313" key="2">
    <source>
        <dbReference type="EMBL" id="KAG5668492.1"/>
    </source>
</evidence>
<dbReference type="EMBL" id="JADBJN010000004">
    <property type="protein sequence ID" value="KAG5668492.1"/>
    <property type="molecule type" value="Genomic_DNA"/>
</dbReference>
<evidence type="ECO:0000259" key="1">
    <source>
        <dbReference type="PROSITE" id="PS50006"/>
    </source>
</evidence>
<dbReference type="InterPro" id="IPR050923">
    <property type="entry name" value="Cell_Proc_Reg/RNA_Proc"/>
</dbReference>
<keyword evidence="3" id="KW-1185">Reference proteome</keyword>
<comment type="caution">
    <text evidence="2">The sequence shown here is derived from an EMBL/GenBank/DDBJ whole genome shotgun (WGS) entry which is preliminary data.</text>
</comment>
<dbReference type="AlphaFoldDB" id="A0A9J6BF46"/>
<sequence>MASAYEVPDWAGKPTSGLHLDIFKDDKFIQKIMIDEKKCYLFGRNPDLNDFRIDHSSCSRVHAALVYHKHLNLTYLVDLGSTHGTFIGNIRLEAHKPTVVQIGSSFHFGASTRHYILRERIKTQQNIVEDLPMANEHIPATQDEVDNLTEYNTAHNRKISTLGITDTVPKKGAKRKRVHFNEEEIVINPEDIDPSIGRFRNLVQSTVVPMSNKRLRLESSNAFSIPASHEHKHILHHPIISAPHNLYDGLPSTSAEGGSTDDNYGMFSSKFLPSLPNPAPEIENKIAATGSMQVQFSHDDNDVHMDYEHEPKKKKYAKETWYGPKQRAPKAFGDI</sequence>
<gene>
    <name evidence="2" type="ORF">PVAND_016431</name>
</gene>
<dbReference type="Gene3D" id="6.10.250.1290">
    <property type="match status" value="1"/>
</dbReference>
<feature type="domain" description="FHA" evidence="1">
    <location>
        <begin position="40"/>
        <end position="92"/>
    </location>
</feature>
<accession>A0A9J6BF46</accession>
<dbReference type="OrthoDB" id="4096268at2759"/>
<organism evidence="2 3">
    <name type="scientific">Polypedilum vanderplanki</name>
    <name type="common">Sleeping chironomid midge</name>
    <dbReference type="NCBI Taxonomy" id="319348"/>
    <lineage>
        <taxon>Eukaryota</taxon>
        <taxon>Metazoa</taxon>
        <taxon>Ecdysozoa</taxon>
        <taxon>Arthropoda</taxon>
        <taxon>Hexapoda</taxon>
        <taxon>Insecta</taxon>
        <taxon>Pterygota</taxon>
        <taxon>Neoptera</taxon>
        <taxon>Endopterygota</taxon>
        <taxon>Diptera</taxon>
        <taxon>Nematocera</taxon>
        <taxon>Chironomoidea</taxon>
        <taxon>Chironomidae</taxon>
        <taxon>Chironominae</taxon>
        <taxon>Polypedilum</taxon>
        <taxon>Polypedilum</taxon>
    </lineage>
</organism>
<dbReference type="FunFam" id="2.60.200.20:FF:000019">
    <property type="entry name" value="Nuclear inhibitor of protein phosphatase"/>
    <property type="match status" value="1"/>
</dbReference>
<evidence type="ECO:0000313" key="3">
    <source>
        <dbReference type="Proteomes" id="UP001107558"/>
    </source>
</evidence>
<dbReference type="Proteomes" id="UP001107558">
    <property type="component" value="Chromosome 4"/>
</dbReference>
<dbReference type="SMART" id="SM00240">
    <property type="entry name" value="FHA"/>
    <property type="match status" value="1"/>
</dbReference>
<dbReference type="CDD" id="cd22674">
    <property type="entry name" value="FHA_PPP1R8"/>
    <property type="match status" value="1"/>
</dbReference>